<evidence type="ECO:0000256" key="1">
    <source>
        <dbReference type="SAM" id="MobiDB-lite"/>
    </source>
</evidence>
<sequence>MVESKDYEDLDLSNIETISEIKKPSIRIKNEVYFYILQNFSQYQVHLNFHKEQLQVLEMQPFDLIKSGKISIQVKLQFKLSFIKTQFYDETNRVHLEHFWSMYLVKNAINKMDFELANRLIFSRNCQKQVVLKMLLKEYHDIVIDPEQGSDSEDQDEPDLETQHKKSEGLLTLIAAVKRGL</sequence>
<dbReference type="EMBL" id="ARYC01017346">
    <property type="protein sequence ID" value="KEJ82544.1"/>
    <property type="molecule type" value="Genomic_DNA"/>
</dbReference>
<accession>A0A073HYQ3</accession>
<protein>
    <submittedName>
        <fullName evidence="2">Uncharacterized protein</fullName>
    </submittedName>
</protein>
<feature type="region of interest" description="Disordered" evidence="1">
    <location>
        <begin position="146"/>
        <end position="167"/>
    </location>
</feature>
<evidence type="ECO:0000313" key="3">
    <source>
        <dbReference type="Proteomes" id="UP000053232"/>
    </source>
</evidence>
<dbReference type="AlphaFoldDB" id="A0A073HYQ3"/>
<dbReference type="Proteomes" id="UP000053232">
    <property type="component" value="Unassembled WGS sequence"/>
</dbReference>
<comment type="caution">
    <text evidence="2">The sequence shown here is derived from an EMBL/GenBank/DDBJ whole genome shotgun (WGS) entry which is preliminary data.</text>
</comment>
<feature type="compositionally biased region" description="Acidic residues" evidence="1">
    <location>
        <begin position="148"/>
        <end position="160"/>
    </location>
</feature>
<proteinExistence type="predicted"/>
<name>A0A073HYQ3_9SPIT</name>
<keyword evidence="3" id="KW-1185">Reference proteome</keyword>
<evidence type="ECO:0000313" key="2">
    <source>
        <dbReference type="EMBL" id="KEJ82544.1"/>
    </source>
</evidence>
<reference evidence="3" key="1">
    <citation type="journal article" date="2014" name="Cell">
        <title>The Architecture of a Scrambled Genome Reveals Massive Levels of Genomic Rearrangement during Development.</title>
        <authorList>
            <person name="Chen X."/>
            <person name="Bracht J.R."/>
            <person name="Goldman A.D."/>
            <person name="Dolzhenko E."/>
            <person name="Clay D.M."/>
            <person name="Swart E.C."/>
            <person name="Perlman D.H."/>
            <person name="Doak T.G."/>
            <person name="Stuart A."/>
            <person name="Amemiya C.T."/>
            <person name="Sebra R.P."/>
            <person name="Landweber L.F."/>
        </authorList>
    </citation>
    <scope>NUCLEOTIDE SEQUENCE [LARGE SCALE GENOMIC DNA]</scope>
    <source>
        <strain evidence="3">JRB310</strain>
    </source>
</reference>
<gene>
    <name evidence="2" type="ORF">OXYTRIMIC_302</name>
</gene>
<organism evidence="2 3">
    <name type="scientific">Oxytricha trifallax</name>
    <dbReference type="NCBI Taxonomy" id="1172189"/>
    <lineage>
        <taxon>Eukaryota</taxon>
        <taxon>Sar</taxon>
        <taxon>Alveolata</taxon>
        <taxon>Ciliophora</taxon>
        <taxon>Intramacronucleata</taxon>
        <taxon>Spirotrichea</taxon>
        <taxon>Stichotrichia</taxon>
        <taxon>Sporadotrichida</taxon>
        <taxon>Oxytrichidae</taxon>
        <taxon>Oxytrichinae</taxon>
        <taxon>Oxytricha</taxon>
    </lineage>
</organism>